<keyword evidence="7 8" id="KW-0472">Membrane</keyword>
<evidence type="ECO:0000256" key="5">
    <source>
        <dbReference type="ARBA" id="ARBA00022967"/>
    </source>
</evidence>
<sequence>MTDTAVEPVSGAAARPWVPRAWAWLVDNRARILATGAAAAILIGGLLHLAGAGDLGDQVWRAAVAVLAAELAVEVGRSVIVEHSLGVDTIALVAMVGALALGEELAGAVIGLMFSGGAALEAAADRRARRELTALVSRAPRVAQLRVGGELRAVPVEQVQPGDVALVRTGEVIPVDGVVVSDEAVVDTSTLTGEPLPVTLRRGMTVMSGTANAGAPFDVRADRPAADSAYAALVRLVEQAERQRAPFVRMADRYAGVFLPVTLVLAGLAWALSGDAVRGLAVVVVATPCPLILAAPIALVSGLSRAAKAGVIVKGASAIETLGEARTVLFDKTGTLTVGTPDVREIVPLDDRGRGELLRLAASVDRVSTHVLGAALSRAARDAGLRLATPQDVREEPGQGISGVVDGHRVSVGSRAFLVAEGYDRDRVGGSALAIGRGSGEAHVLVGVDGTLSGVIVMADELRPDAAHIVERLRDEGVRHVAMVSGDRRSVAERVGREVGVDRVYADLSPEDKLEVVRRLRDDPALAPIVMVGDGVNDAPALALADLGIAMGAAGATVSSETADAVITVDRVDRVADAIHTGRRSLAIARQSVLAGMSLSIVAMGVAAAGYLPPVAGALLQEVIDLAVILNALRALRG</sequence>
<organism evidence="10 11">
    <name type="scientific">Capillimicrobium parvum</name>
    <dbReference type="NCBI Taxonomy" id="2884022"/>
    <lineage>
        <taxon>Bacteria</taxon>
        <taxon>Bacillati</taxon>
        <taxon>Actinomycetota</taxon>
        <taxon>Thermoleophilia</taxon>
        <taxon>Solirubrobacterales</taxon>
        <taxon>Capillimicrobiaceae</taxon>
        <taxon>Capillimicrobium</taxon>
    </lineage>
</organism>
<dbReference type="SFLD" id="SFLDF00027">
    <property type="entry name" value="p-type_atpase"/>
    <property type="match status" value="1"/>
</dbReference>
<name>A0A9E6Y4K4_9ACTN</name>
<dbReference type="RefSeq" id="WP_259312960.1">
    <property type="nucleotide sequence ID" value="NZ_CP087164.1"/>
</dbReference>
<dbReference type="Gene3D" id="3.40.50.1000">
    <property type="entry name" value="HAD superfamily/HAD-like"/>
    <property type="match status" value="1"/>
</dbReference>
<dbReference type="PRINTS" id="PR00119">
    <property type="entry name" value="CATATPASE"/>
</dbReference>
<dbReference type="GO" id="GO:0005886">
    <property type="term" value="C:plasma membrane"/>
    <property type="evidence" value="ECO:0007669"/>
    <property type="project" value="UniProtKB-SubCell"/>
</dbReference>
<proteinExistence type="inferred from homology"/>
<dbReference type="Pfam" id="PF00122">
    <property type="entry name" value="E1-E2_ATPase"/>
    <property type="match status" value="1"/>
</dbReference>
<evidence type="ECO:0000256" key="7">
    <source>
        <dbReference type="ARBA" id="ARBA00023136"/>
    </source>
</evidence>
<dbReference type="GO" id="GO:0015086">
    <property type="term" value="F:cadmium ion transmembrane transporter activity"/>
    <property type="evidence" value="ECO:0007669"/>
    <property type="project" value="TreeGrafter"/>
</dbReference>
<protein>
    <submittedName>
        <fullName evidence="10">Cadmium-transporting ATPase</fullName>
    </submittedName>
</protein>
<dbReference type="InterPro" id="IPR059000">
    <property type="entry name" value="ATPase_P-type_domA"/>
</dbReference>
<keyword evidence="6 8" id="KW-1133">Transmembrane helix</keyword>
<keyword evidence="3 8" id="KW-0812">Transmembrane</keyword>
<dbReference type="Proteomes" id="UP001162834">
    <property type="component" value="Chromosome"/>
</dbReference>
<evidence type="ECO:0000256" key="3">
    <source>
        <dbReference type="ARBA" id="ARBA00022692"/>
    </source>
</evidence>
<dbReference type="GO" id="GO:0046872">
    <property type="term" value="F:metal ion binding"/>
    <property type="evidence" value="ECO:0007669"/>
    <property type="project" value="UniProtKB-KW"/>
</dbReference>
<dbReference type="InterPro" id="IPR044492">
    <property type="entry name" value="P_typ_ATPase_HD_dom"/>
</dbReference>
<dbReference type="InterPro" id="IPR023298">
    <property type="entry name" value="ATPase_P-typ_TM_dom_sf"/>
</dbReference>
<dbReference type="Gene3D" id="3.40.1110.10">
    <property type="entry name" value="Calcium-transporting ATPase, cytoplasmic domain N"/>
    <property type="match status" value="1"/>
</dbReference>
<dbReference type="PROSITE" id="PS00154">
    <property type="entry name" value="ATPASE_E1_E2"/>
    <property type="match status" value="1"/>
</dbReference>
<dbReference type="InterPro" id="IPR027256">
    <property type="entry name" value="P-typ_ATPase_IB"/>
</dbReference>
<keyword evidence="5" id="KW-1278">Translocase</keyword>
<keyword evidence="11" id="KW-1185">Reference proteome</keyword>
<dbReference type="InterPro" id="IPR023214">
    <property type="entry name" value="HAD_sf"/>
</dbReference>
<dbReference type="InterPro" id="IPR001757">
    <property type="entry name" value="P_typ_ATPase"/>
</dbReference>
<dbReference type="SFLD" id="SFLDG00002">
    <property type="entry name" value="C1.7:_P-type_atpase_like"/>
    <property type="match status" value="1"/>
</dbReference>
<dbReference type="InterPro" id="IPR036412">
    <property type="entry name" value="HAD-like_sf"/>
</dbReference>
<accession>A0A9E6Y4K4</accession>
<dbReference type="Gene3D" id="2.70.150.10">
    <property type="entry name" value="Calcium-transporting ATPase, cytoplasmic transduction domain A"/>
    <property type="match status" value="1"/>
</dbReference>
<comment type="subcellular location">
    <subcellularLocation>
        <location evidence="1">Cell membrane</location>
        <topology evidence="1">Multi-pass membrane protein</topology>
    </subcellularLocation>
</comment>
<dbReference type="InterPro" id="IPR008250">
    <property type="entry name" value="ATPase_P-typ_transduc_dom_A_sf"/>
</dbReference>
<evidence type="ECO:0000256" key="8">
    <source>
        <dbReference type="RuleBase" id="RU362081"/>
    </source>
</evidence>
<gene>
    <name evidence="10" type="primary">cadA</name>
    <name evidence="10" type="ORF">DSM104329_05380</name>
</gene>
<feature type="transmembrane region" description="Helical" evidence="8">
    <location>
        <begin position="32"/>
        <end position="50"/>
    </location>
</feature>
<dbReference type="AlphaFoldDB" id="A0A9E6Y4K4"/>
<dbReference type="PANTHER" id="PTHR48085">
    <property type="entry name" value="CADMIUM/ZINC-TRANSPORTING ATPASE HMA2-RELATED"/>
    <property type="match status" value="1"/>
</dbReference>
<feature type="transmembrane region" description="Helical" evidence="8">
    <location>
        <begin position="254"/>
        <end position="273"/>
    </location>
</feature>
<keyword evidence="8" id="KW-0067">ATP-binding</keyword>
<dbReference type="GO" id="GO:0005524">
    <property type="term" value="F:ATP binding"/>
    <property type="evidence" value="ECO:0007669"/>
    <property type="project" value="UniProtKB-UniRule"/>
</dbReference>
<dbReference type="InterPro" id="IPR018303">
    <property type="entry name" value="ATPase_P-typ_P_site"/>
</dbReference>
<evidence type="ECO:0000313" key="10">
    <source>
        <dbReference type="EMBL" id="UGS38948.1"/>
    </source>
</evidence>
<keyword evidence="8" id="KW-1003">Cell membrane</keyword>
<dbReference type="KEGG" id="sbae:DSM104329_05380"/>
<feature type="transmembrane region" description="Helical" evidence="8">
    <location>
        <begin position="92"/>
        <end position="120"/>
    </location>
</feature>
<dbReference type="Pfam" id="PF00702">
    <property type="entry name" value="Hydrolase"/>
    <property type="match status" value="1"/>
</dbReference>
<dbReference type="EMBL" id="CP087164">
    <property type="protein sequence ID" value="UGS38948.1"/>
    <property type="molecule type" value="Genomic_DNA"/>
</dbReference>
<dbReference type="SUPFAM" id="SSF81665">
    <property type="entry name" value="Calcium ATPase, transmembrane domain M"/>
    <property type="match status" value="1"/>
</dbReference>
<feature type="transmembrane region" description="Helical" evidence="8">
    <location>
        <begin position="279"/>
        <end position="300"/>
    </location>
</feature>
<feature type="transmembrane region" description="Helical" evidence="8">
    <location>
        <begin position="593"/>
        <end position="612"/>
    </location>
</feature>
<evidence type="ECO:0000256" key="2">
    <source>
        <dbReference type="ARBA" id="ARBA00006024"/>
    </source>
</evidence>
<dbReference type="NCBIfam" id="TIGR01525">
    <property type="entry name" value="ATPase-IB_hvy"/>
    <property type="match status" value="1"/>
</dbReference>
<dbReference type="SUPFAM" id="SSF56784">
    <property type="entry name" value="HAD-like"/>
    <property type="match status" value="1"/>
</dbReference>
<dbReference type="GO" id="GO:0016887">
    <property type="term" value="F:ATP hydrolysis activity"/>
    <property type="evidence" value="ECO:0007669"/>
    <property type="project" value="InterPro"/>
</dbReference>
<evidence type="ECO:0000256" key="1">
    <source>
        <dbReference type="ARBA" id="ARBA00004651"/>
    </source>
</evidence>
<keyword evidence="4 8" id="KW-0479">Metal-binding</keyword>
<evidence type="ECO:0000256" key="4">
    <source>
        <dbReference type="ARBA" id="ARBA00022723"/>
    </source>
</evidence>
<evidence type="ECO:0000259" key="9">
    <source>
        <dbReference type="Pfam" id="PF00122"/>
    </source>
</evidence>
<dbReference type="InterPro" id="IPR051014">
    <property type="entry name" value="Cation_Transport_ATPase_IB"/>
</dbReference>
<dbReference type="NCBIfam" id="TIGR01494">
    <property type="entry name" value="ATPase_P-type"/>
    <property type="match status" value="2"/>
</dbReference>
<keyword evidence="8" id="KW-0547">Nucleotide-binding</keyword>
<evidence type="ECO:0000256" key="6">
    <source>
        <dbReference type="ARBA" id="ARBA00022989"/>
    </source>
</evidence>
<dbReference type="SFLD" id="SFLDS00003">
    <property type="entry name" value="Haloacid_Dehalogenase"/>
    <property type="match status" value="1"/>
</dbReference>
<feature type="domain" description="P-type ATPase A" evidence="9">
    <location>
        <begin position="139"/>
        <end position="238"/>
    </location>
</feature>
<dbReference type="PANTHER" id="PTHR48085:SF5">
    <property type="entry name" value="CADMIUM_ZINC-TRANSPORTING ATPASE HMA4-RELATED"/>
    <property type="match status" value="1"/>
</dbReference>
<dbReference type="GO" id="GO:0019829">
    <property type="term" value="F:ATPase-coupled monoatomic cation transmembrane transporter activity"/>
    <property type="evidence" value="ECO:0007669"/>
    <property type="project" value="InterPro"/>
</dbReference>
<dbReference type="InterPro" id="IPR023299">
    <property type="entry name" value="ATPase_P-typ_cyto_dom_N"/>
</dbReference>
<reference evidence="10" key="1">
    <citation type="journal article" date="2022" name="Int. J. Syst. Evol. Microbiol.">
        <title>Pseudomonas aegrilactucae sp. nov. and Pseudomonas morbosilactucae sp. nov., pathogens causing bacterial rot of lettuce in Japan.</title>
        <authorList>
            <person name="Sawada H."/>
            <person name="Fujikawa T."/>
            <person name="Satou M."/>
        </authorList>
    </citation>
    <scope>NUCLEOTIDE SEQUENCE</scope>
    <source>
        <strain evidence="10">0166_1</strain>
    </source>
</reference>
<evidence type="ECO:0000313" key="11">
    <source>
        <dbReference type="Proteomes" id="UP001162834"/>
    </source>
</evidence>
<dbReference type="SUPFAM" id="SSF81653">
    <property type="entry name" value="Calcium ATPase, transduction domain A"/>
    <property type="match status" value="1"/>
</dbReference>
<comment type="similarity">
    <text evidence="2 8">Belongs to the cation transport ATPase (P-type) (TC 3.A.3) family. Type IB subfamily.</text>
</comment>